<protein>
    <submittedName>
        <fullName evidence="2">Uncharacterized protein</fullName>
    </submittedName>
</protein>
<feature type="compositionally biased region" description="Pro residues" evidence="1">
    <location>
        <begin position="253"/>
        <end position="276"/>
    </location>
</feature>
<feature type="compositionally biased region" description="Acidic residues" evidence="1">
    <location>
        <begin position="181"/>
        <end position="191"/>
    </location>
</feature>
<name>A0A7S3SLG1_EMIHU</name>
<feature type="compositionally biased region" description="Basic residues" evidence="1">
    <location>
        <begin position="198"/>
        <end position="210"/>
    </location>
</feature>
<evidence type="ECO:0000256" key="1">
    <source>
        <dbReference type="SAM" id="MobiDB-lite"/>
    </source>
</evidence>
<reference evidence="2" key="1">
    <citation type="submission" date="2021-01" db="EMBL/GenBank/DDBJ databases">
        <authorList>
            <person name="Corre E."/>
            <person name="Pelletier E."/>
            <person name="Niang G."/>
            <person name="Scheremetjew M."/>
            <person name="Finn R."/>
            <person name="Kale V."/>
            <person name="Holt S."/>
            <person name="Cochrane G."/>
            <person name="Meng A."/>
            <person name="Brown T."/>
            <person name="Cohen L."/>
        </authorList>
    </citation>
    <scope>NUCLEOTIDE SEQUENCE</scope>
    <source>
        <strain evidence="2">379</strain>
    </source>
</reference>
<feature type="region of interest" description="Disordered" evidence="1">
    <location>
        <begin position="347"/>
        <end position="373"/>
    </location>
</feature>
<dbReference type="AlphaFoldDB" id="A0A7S3SLG1"/>
<organism evidence="2">
    <name type="scientific">Emiliania huxleyi</name>
    <name type="common">Coccolithophore</name>
    <name type="synonym">Pontosphaera huxleyi</name>
    <dbReference type="NCBI Taxonomy" id="2903"/>
    <lineage>
        <taxon>Eukaryota</taxon>
        <taxon>Haptista</taxon>
        <taxon>Haptophyta</taxon>
        <taxon>Prymnesiophyceae</taxon>
        <taxon>Isochrysidales</taxon>
        <taxon>Noelaerhabdaceae</taxon>
        <taxon>Emiliania</taxon>
    </lineage>
</organism>
<gene>
    <name evidence="2" type="ORF">EHUX00137_LOCUS22194</name>
</gene>
<dbReference type="EMBL" id="HBIR01028713">
    <property type="protein sequence ID" value="CAE0557098.1"/>
    <property type="molecule type" value="Transcribed_RNA"/>
</dbReference>
<accession>A0A7S3SLG1</accession>
<proteinExistence type="predicted"/>
<feature type="region of interest" description="Disordered" evidence="1">
    <location>
        <begin position="164"/>
        <end position="308"/>
    </location>
</feature>
<feature type="compositionally biased region" description="Pro residues" evidence="1">
    <location>
        <begin position="289"/>
        <end position="305"/>
    </location>
</feature>
<evidence type="ECO:0000313" key="2">
    <source>
        <dbReference type="EMBL" id="CAE0557098.1"/>
    </source>
</evidence>
<sequence length="522" mass="54771">MRKFARRILHRFRRSRTPDSPAPSQLRVLASDLCSSAAAAVRAAAASEARAVAITLKYALPASVSRPLLAAARSFLGQPAAAPEPSSVEPEQELRDLLVGVGIMVLLVLSARAGAGWRRRSRAMATGLARSLSCPALLELHSPRGIAACAQMMAAFDERSPGRAQLRRMRSRESAPSLPVVEEEEAVEPAEDGPAVRIGRHARRRRRRSRSASPPSRPAPPSRKRGDASSVAEGELQAAGGSPEAEEQRSYPSPSPSPSSLPSSPPPPPLAAPLPPALASTTLQLLSTPPLPPAAAPEAAPPEPAEPAVSVSSVVGRLPAMLLPDSEARYEHVASGLQNLGAEAGQAARESDAAARAKAAARTAGPRQSPPHVVVLGDERVGKSTVVGRLRLAARTREVPLRVHEGLPACLPACAAPPDLSAVSTAVIVWTAEAGCLCGPLDGYVDRYLRLLQAAAPGKPPRQTIVLCNRTDECPCPLPEIACLMQKRPQAIFLAGSALRGTNMAPLWRFVETCAAPRLQGA</sequence>
<feature type="compositionally biased region" description="Low complexity" evidence="1">
    <location>
        <begin position="277"/>
        <end position="288"/>
    </location>
</feature>